<gene>
    <name evidence="10" type="ORF">skT53_28020</name>
</gene>
<dbReference type="EMBL" id="AP023366">
    <property type="protein sequence ID" value="BCJ87817.1"/>
    <property type="molecule type" value="Genomic_DNA"/>
</dbReference>
<protein>
    <submittedName>
        <fullName evidence="10">MFS transporter</fullName>
    </submittedName>
</protein>
<dbReference type="InterPro" id="IPR011701">
    <property type="entry name" value="MFS"/>
</dbReference>
<feature type="transmembrane region" description="Helical" evidence="8">
    <location>
        <begin position="155"/>
        <end position="179"/>
    </location>
</feature>
<evidence type="ECO:0000256" key="6">
    <source>
        <dbReference type="ARBA" id="ARBA00022989"/>
    </source>
</evidence>
<dbReference type="CDD" id="cd17503">
    <property type="entry name" value="MFS_LmrB_MDR_like"/>
    <property type="match status" value="1"/>
</dbReference>
<feature type="transmembrane region" description="Helical" evidence="8">
    <location>
        <begin position="275"/>
        <end position="295"/>
    </location>
</feature>
<dbReference type="NCBIfam" id="TIGR00711">
    <property type="entry name" value="efflux_EmrB"/>
    <property type="match status" value="1"/>
</dbReference>
<dbReference type="RefSeq" id="WP_200758226.1">
    <property type="nucleotide sequence ID" value="NZ_AP023366.1"/>
</dbReference>
<evidence type="ECO:0000256" key="7">
    <source>
        <dbReference type="ARBA" id="ARBA00023136"/>
    </source>
</evidence>
<feature type="transmembrane region" description="Helical" evidence="8">
    <location>
        <begin position="244"/>
        <end position="263"/>
    </location>
</feature>
<dbReference type="PROSITE" id="PS50850">
    <property type="entry name" value="MFS"/>
    <property type="match status" value="1"/>
</dbReference>
<accession>A0A7I8DCR1</accession>
<dbReference type="SUPFAM" id="SSF103473">
    <property type="entry name" value="MFS general substrate transporter"/>
    <property type="match status" value="1"/>
</dbReference>
<feature type="transmembrane region" description="Helical" evidence="8">
    <location>
        <begin position="561"/>
        <end position="579"/>
    </location>
</feature>
<comment type="subcellular location">
    <subcellularLocation>
        <location evidence="1">Cell membrane</location>
        <topology evidence="1">Multi-pass membrane protein</topology>
    </subcellularLocation>
</comment>
<reference evidence="10 11" key="1">
    <citation type="submission" date="2020-08" db="EMBL/GenBank/DDBJ databases">
        <title>Complete Genome Sequence of Effusibacillus dendaii Strain skT53, Isolated from Farmland soil.</title>
        <authorList>
            <person name="Konishi T."/>
            <person name="Kawasaki H."/>
        </authorList>
    </citation>
    <scope>NUCLEOTIDE SEQUENCE [LARGE SCALE GENOMIC DNA]</scope>
    <source>
        <strain evidence="11">skT53</strain>
    </source>
</reference>
<feature type="transmembrane region" description="Helical" evidence="8">
    <location>
        <begin position="307"/>
        <end position="323"/>
    </location>
</feature>
<dbReference type="GO" id="GO:0005886">
    <property type="term" value="C:plasma membrane"/>
    <property type="evidence" value="ECO:0007669"/>
    <property type="project" value="UniProtKB-SubCell"/>
</dbReference>
<feature type="transmembrane region" description="Helical" evidence="8">
    <location>
        <begin position="431"/>
        <end position="452"/>
    </location>
</feature>
<sequence length="588" mass="63267">MFWYLIVYVVVAIVVFALVNQVMFRGTARTGAGTAGHSIHKPLEDPAFIEPTVTGNVAGPVSAPIETPRTRTANVTSNEATEQDINTTEIVFVLLLGAFTAILNQTLINIAIPHMMTDFNVSATTVQWLVTGFMLVNGVLIPVSAFLMETFGTRPLFLSAMSLFTVGSLVCGLAPNFAIMMAGRVVQAMGAGILMPLMMNVFFTIFPPEKRGTAMGIMGIAMAFAPAVGPTVAGWIIENHSWRILFYAMVPIGLLDILLAARWMRNVLRLTYPKFDLLGIVLSTIGFGGILYGFSEAGNNGWDSAEVLISLVVGVSGLILFVWRELSEKKPMLEFRVFKFDVYALTTVINAVITMALFAGMMLLPIYLQSIRGFTPLQAGLLLLPGALIMAAMGPVAGAIFDRIGARWLAVVGLAITAITTWQFTRLTTDMPYSTILTIYIVRSFGMSLLMMPIMTAGMNQLPPRLNSHGTAMSNTIRQVAGSLGTAFLVTVMTNRTTVHQVAFGEMLTADNPVVSQQLSQFGTELAASAGLPPEAGQSIAAQTLFGLVSQQSAINGINDAFVVATILIVVAFILAFFIRRVLPATAK</sequence>
<feature type="transmembrane region" description="Helical" evidence="8">
    <location>
        <begin position="380"/>
        <end position="401"/>
    </location>
</feature>
<evidence type="ECO:0000256" key="1">
    <source>
        <dbReference type="ARBA" id="ARBA00004651"/>
    </source>
</evidence>
<dbReference type="KEGG" id="eff:skT53_28020"/>
<keyword evidence="4" id="KW-1003">Cell membrane</keyword>
<keyword evidence="7 8" id="KW-0472">Membrane</keyword>
<feature type="transmembrane region" description="Helical" evidence="8">
    <location>
        <begin position="90"/>
        <end position="108"/>
    </location>
</feature>
<evidence type="ECO:0000313" key="11">
    <source>
        <dbReference type="Proteomes" id="UP000593802"/>
    </source>
</evidence>
<keyword evidence="5 8" id="KW-0812">Transmembrane</keyword>
<evidence type="ECO:0000256" key="2">
    <source>
        <dbReference type="ARBA" id="ARBA00008537"/>
    </source>
</evidence>
<dbReference type="PANTHER" id="PTHR42718">
    <property type="entry name" value="MAJOR FACILITATOR SUPERFAMILY MULTIDRUG TRANSPORTER MFSC"/>
    <property type="match status" value="1"/>
</dbReference>
<dbReference type="Gene3D" id="1.20.1720.10">
    <property type="entry name" value="Multidrug resistance protein D"/>
    <property type="match status" value="1"/>
</dbReference>
<dbReference type="AlphaFoldDB" id="A0A7I8DCR1"/>
<feature type="transmembrane region" description="Helical" evidence="8">
    <location>
        <begin position="343"/>
        <end position="368"/>
    </location>
</feature>
<dbReference type="InterPro" id="IPR036259">
    <property type="entry name" value="MFS_trans_sf"/>
</dbReference>
<keyword evidence="6 8" id="KW-1133">Transmembrane helix</keyword>
<dbReference type="PANTHER" id="PTHR42718:SF9">
    <property type="entry name" value="MAJOR FACILITATOR SUPERFAMILY MULTIDRUG TRANSPORTER MFSC"/>
    <property type="match status" value="1"/>
</dbReference>
<name>A0A7I8DCR1_9BACL</name>
<feature type="transmembrane region" description="Helical" evidence="8">
    <location>
        <begin position="408"/>
        <end position="425"/>
    </location>
</feature>
<organism evidence="10 11">
    <name type="scientific">Effusibacillus dendaii</name>
    <dbReference type="NCBI Taxonomy" id="2743772"/>
    <lineage>
        <taxon>Bacteria</taxon>
        <taxon>Bacillati</taxon>
        <taxon>Bacillota</taxon>
        <taxon>Bacilli</taxon>
        <taxon>Bacillales</taxon>
        <taxon>Alicyclobacillaceae</taxon>
        <taxon>Effusibacillus</taxon>
    </lineage>
</organism>
<evidence type="ECO:0000313" key="10">
    <source>
        <dbReference type="EMBL" id="BCJ87817.1"/>
    </source>
</evidence>
<dbReference type="InterPro" id="IPR020846">
    <property type="entry name" value="MFS_dom"/>
</dbReference>
<feature type="transmembrane region" description="Helical" evidence="8">
    <location>
        <begin position="128"/>
        <end position="148"/>
    </location>
</feature>
<evidence type="ECO:0000256" key="3">
    <source>
        <dbReference type="ARBA" id="ARBA00022448"/>
    </source>
</evidence>
<evidence type="ECO:0000259" key="9">
    <source>
        <dbReference type="PROSITE" id="PS50850"/>
    </source>
</evidence>
<dbReference type="Gene3D" id="1.20.1250.20">
    <property type="entry name" value="MFS general substrate transporter like domains"/>
    <property type="match status" value="1"/>
</dbReference>
<evidence type="ECO:0000256" key="8">
    <source>
        <dbReference type="SAM" id="Phobius"/>
    </source>
</evidence>
<dbReference type="GO" id="GO:0022857">
    <property type="term" value="F:transmembrane transporter activity"/>
    <property type="evidence" value="ECO:0007669"/>
    <property type="project" value="InterPro"/>
</dbReference>
<comment type="similarity">
    <text evidence="2">Belongs to the major facilitator superfamily. EmrB family.</text>
</comment>
<feature type="transmembrane region" description="Helical" evidence="8">
    <location>
        <begin position="185"/>
        <end position="205"/>
    </location>
</feature>
<keyword evidence="11" id="KW-1185">Reference proteome</keyword>
<dbReference type="Proteomes" id="UP000593802">
    <property type="component" value="Chromosome"/>
</dbReference>
<dbReference type="InterPro" id="IPR004638">
    <property type="entry name" value="EmrB-like"/>
</dbReference>
<dbReference type="PRINTS" id="PR01036">
    <property type="entry name" value="TCRTETB"/>
</dbReference>
<evidence type="ECO:0000256" key="4">
    <source>
        <dbReference type="ARBA" id="ARBA00022475"/>
    </source>
</evidence>
<keyword evidence="3" id="KW-0813">Transport</keyword>
<feature type="transmembrane region" description="Helical" evidence="8">
    <location>
        <begin position="6"/>
        <end position="24"/>
    </location>
</feature>
<evidence type="ECO:0000256" key="5">
    <source>
        <dbReference type="ARBA" id="ARBA00022692"/>
    </source>
</evidence>
<feature type="transmembrane region" description="Helical" evidence="8">
    <location>
        <begin position="217"/>
        <end position="238"/>
    </location>
</feature>
<dbReference type="Pfam" id="PF07690">
    <property type="entry name" value="MFS_1"/>
    <property type="match status" value="1"/>
</dbReference>
<proteinExistence type="inferred from homology"/>
<feature type="domain" description="Major facilitator superfamily (MFS) profile" evidence="9">
    <location>
        <begin position="90"/>
        <end position="584"/>
    </location>
</feature>